<evidence type="ECO:0008006" key="3">
    <source>
        <dbReference type="Google" id="ProtNLM"/>
    </source>
</evidence>
<proteinExistence type="predicted"/>
<organism evidence="1 2">
    <name type="scientific">Sphingomonas qomolangmaensis</name>
    <dbReference type="NCBI Taxonomy" id="2918765"/>
    <lineage>
        <taxon>Bacteria</taxon>
        <taxon>Pseudomonadati</taxon>
        <taxon>Pseudomonadota</taxon>
        <taxon>Alphaproteobacteria</taxon>
        <taxon>Sphingomonadales</taxon>
        <taxon>Sphingomonadaceae</taxon>
        <taxon>Sphingomonas</taxon>
    </lineage>
</organism>
<name>A0ABY5LBE3_9SPHN</name>
<evidence type="ECO:0000313" key="2">
    <source>
        <dbReference type="Proteomes" id="UP001058533"/>
    </source>
</evidence>
<evidence type="ECO:0000313" key="1">
    <source>
        <dbReference type="EMBL" id="UUL83722.1"/>
    </source>
</evidence>
<protein>
    <recommendedName>
        <fullName evidence="3">Lipoprotein</fullName>
    </recommendedName>
</protein>
<dbReference type="RefSeq" id="WP_256507558.1">
    <property type="nucleotide sequence ID" value="NZ_CP101740.1"/>
</dbReference>
<dbReference type="EMBL" id="CP101740">
    <property type="protein sequence ID" value="UUL83722.1"/>
    <property type="molecule type" value="Genomic_DNA"/>
</dbReference>
<keyword evidence="2" id="KW-1185">Reference proteome</keyword>
<dbReference type="Proteomes" id="UP001058533">
    <property type="component" value="Chromosome"/>
</dbReference>
<reference evidence="1" key="1">
    <citation type="submission" date="2022-07" db="EMBL/GenBank/DDBJ databases">
        <title>Sphingomonas sp. nov., a novel bacterium isolated from the north slope of the Mount Everest.</title>
        <authorList>
            <person name="Cui X."/>
            <person name="Liu Y."/>
        </authorList>
    </citation>
    <scope>NUCLEOTIDE SEQUENCE</scope>
    <source>
        <strain evidence="1">S5-59</strain>
    </source>
</reference>
<gene>
    <name evidence="1" type="ORF">NMP03_05845</name>
</gene>
<accession>A0ABY5LBE3</accession>
<sequence>MTASLGFALYLILAACSGESPRNPTEPLDLETAAIERGLVRDPDDVSLAGLYARDTDRLCLIGDGGAYRIGATVDYGQGVDCSARGTATRAGSTLRVELGEGCAFDATIAGERIVFPPRVPVACARRCRSRASLGALTADRLSGVEAEARALRDPRGRPLCDSDPAS</sequence>